<proteinExistence type="predicted"/>
<dbReference type="InterPro" id="IPR021638">
    <property type="entry name" value="DUF3244"/>
</dbReference>
<dbReference type="EMBL" id="JBHMEW010000056">
    <property type="protein sequence ID" value="MFB9212018.1"/>
    <property type="molecule type" value="Genomic_DNA"/>
</dbReference>
<name>A0ABV5J5B0_9BACT</name>
<reference evidence="1 2" key="1">
    <citation type="submission" date="2024-09" db="EMBL/GenBank/DDBJ databases">
        <authorList>
            <person name="Sun Q."/>
            <person name="Mori K."/>
        </authorList>
    </citation>
    <scope>NUCLEOTIDE SEQUENCE [LARGE SCALE GENOMIC DNA]</scope>
    <source>
        <strain evidence="1 2">CECT 7682</strain>
    </source>
</reference>
<evidence type="ECO:0008006" key="3">
    <source>
        <dbReference type="Google" id="ProtNLM"/>
    </source>
</evidence>
<dbReference type="Pfam" id="PF11589">
    <property type="entry name" value="DUF3244"/>
    <property type="match status" value="1"/>
</dbReference>
<accession>A0ABV5J5B0</accession>
<evidence type="ECO:0000313" key="1">
    <source>
        <dbReference type="EMBL" id="MFB9212018.1"/>
    </source>
</evidence>
<gene>
    <name evidence="1" type="ORF">ACFFUR_09375</name>
</gene>
<sequence>MKTLFTSALLLLGLVIIVAANPVEKNLKSFTTVETSHKHVYVHFSDAVGKVFVSIYDNKNNLVVKGNYEIKEPTIIPYNLSELRHGNYRVRVKKGGEEAIYRVTTKSVESTKLPMVAYGKVKDRYTINIMVLGIEEPGTQVDIFDNDNCRIGSDWVNVSEGFTRDYHFKHIEARDIYFRIKDSQGRTKYLYF</sequence>
<organism evidence="1 2">
    <name type="scientific">Echinicola jeungdonensis</name>
    <dbReference type="NCBI Taxonomy" id="709343"/>
    <lineage>
        <taxon>Bacteria</taxon>
        <taxon>Pseudomonadati</taxon>
        <taxon>Bacteroidota</taxon>
        <taxon>Cytophagia</taxon>
        <taxon>Cytophagales</taxon>
        <taxon>Cyclobacteriaceae</taxon>
        <taxon>Echinicola</taxon>
    </lineage>
</organism>
<dbReference type="RefSeq" id="WP_290247096.1">
    <property type="nucleotide sequence ID" value="NZ_JAUFQT010000001.1"/>
</dbReference>
<comment type="caution">
    <text evidence="1">The sequence shown here is derived from an EMBL/GenBank/DDBJ whole genome shotgun (WGS) entry which is preliminary data.</text>
</comment>
<protein>
    <recommendedName>
        <fullName evidence="3">Por secretion system C-terminal sorting domain-containing protein</fullName>
    </recommendedName>
</protein>
<dbReference type="Proteomes" id="UP001589654">
    <property type="component" value="Unassembled WGS sequence"/>
</dbReference>
<keyword evidence="2" id="KW-1185">Reference proteome</keyword>
<evidence type="ECO:0000313" key="2">
    <source>
        <dbReference type="Proteomes" id="UP001589654"/>
    </source>
</evidence>